<keyword evidence="6" id="KW-0235">DNA replication</keyword>
<dbReference type="Gene3D" id="3.40.1310.20">
    <property type="match status" value="1"/>
</dbReference>
<keyword evidence="11" id="KW-0378">Hydrolase</keyword>
<dbReference type="Proteomes" id="UP000269145">
    <property type="component" value="Segment"/>
</dbReference>
<evidence type="ECO:0000256" key="11">
    <source>
        <dbReference type="ARBA" id="ARBA00022801"/>
    </source>
</evidence>
<dbReference type="PROSITE" id="PS52020">
    <property type="entry name" value="CRESS_DNA_REP"/>
    <property type="match status" value="1"/>
</dbReference>
<evidence type="ECO:0000256" key="13">
    <source>
        <dbReference type="ARBA" id="ARBA00022840"/>
    </source>
</evidence>
<keyword evidence="15" id="KW-0238">DNA-binding</keyword>
<dbReference type="Pfam" id="PF02407">
    <property type="entry name" value="Viral_Rep"/>
    <property type="match status" value="1"/>
</dbReference>
<dbReference type="InterPro" id="IPR049912">
    <property type="entry name" value="CRESS_DNA_REP"/>
</dbReference>
<dbReference type="GO" id="GO:0004386">
    <property type="term" value="F:helicase activity"/>
    <property type="evidence" value="ECO:0007669"/>
    <property type="project" value="UniProtKB-KW"/>
</dbReference>
<dbReference type="EMBL" id="MH649205">
    <property type="protein sequence ID" value="AXQ66454.1"/>
    <property type="molecule type" value="Genomic_DNA"/>
</dbReference>
<keyword evidence="13" id="KW-0067">ATP-binding</keyword>
<evidence type="ECO:0000256" key="4">
    <source>
        <dbReference type="ARBA" id="ARBA00022679"/>
    </source>
</evidence>
<evidence type="ECO:0000256" key="2">
    <source>
        <dbReference type="ARBA" id="ARBA00004147"/>
    </source>
</evidence>
<evidence type="ECO:0000256" key="15">
    <source>
        <dbReference type="ARBA" id="ARBA00023125"/>
    </source>
</evidence>
<dbReference type="GO" id="GO:0042025">
    <property type="term" value="C:host cell nucleus"/>
    <property type="evidence" value="ECO:0007669"/>
    <property type="project" value="UniProtKB-SubCell"/>
</dbReference>
<dbReference type="GO" id="GO:0016787">
    <property type="term" value="F:hydrolase activity"/>
    <property type="evidence" value="ECO:0007669"/>
    <property type="project" value="UniProtKB-KW"/>
</dbReference>
<proteinExistence type="predicted"/>
<organism evidence="17 18">
    <name type="scientific">Circoviridae sp</name>
    <dbReference type="NCBI Taxonomy" id="1954248"/>
    <lineage>
        <taxon>Viruses</taxon>
        <taxon>Monodnaviria</taxon>
        <taxon>Shotokuvirae</taxon>
        <taxon>Cressdnaviricota</taxon>
        <taxon>Arfiviricetes</taxon>
        <taxon>Rohanvirales</taxon>
        <taxon>Nenyaviridae</taxon>
        <taxon>Galvornvirus</taxon>
        <taxon>Galvornvirus isengard</taxon>
    </lineage>
</organism>
<sequence>MQTYPFSWAGSIRPFTLTPASPRPLNASRCILSCIPCCHSCEACCCTSKPWCYSVTGCNVRYYVTSCACCQHCFCVSPSAHYYLKATSVMSPPQSRRWVFTFNNPSSDDKSRVADFLNDADVCVYAVVGREFAPTTGTPHLQGFAIFGQNRTRPWVLSRLGPCHVEPALGTSKQASTYCKKEKDFDEYGVFPDQPGKRTDLDLMLQWLDDFILDNKRAPSDREIAASQPKAMLRYKNFGELGRLRAPDITLREGDPRDWQTSLEDELKLDADDRSVIFYVDPVGNTGKTWFQQYFCSRYPEECQILGVGKRDDVAHMVDPNKKVYLFNVPRGGMEYFQYTIVEQLKDRMVVSPKYNSCLKILTYTPHVVVFCNEGPDETKMSSDRFLIRNV</sequence>
<comment type="cofactor">
    <cofactor evidence="1">
        <name>Mg(2+)</name>
        <dbReference type="ChEBI" id="CHEBI:18420"/>
    </cofactor>
</comment>
<evidence type="ECO:0000313" key="17">
    <source>
        <dbReference type="EMBL" id="AXQ66454.1"/>
    </source>
</evidence>
<evidence type="ECO:0000256" key="10">
    <source>
        <dbReference type="ARBA" id="ARBA00022759"/>
    </source>
</evidence>
<keyword evidence="5" id="KW-0548">Nucleotidyltransferase</keyword>
<evidence type="ECO:0000256" key="3">
    <source>
        <dbReference type="ARBA" id="ARBA00022562"/>
    </source>
</evidence>
<evidence type="ECO:0000259" key="16">
    <source>
        <dbReference type="PROSITE" id="PS52020"/>
    </source>
</evidence>
<protein>
    <submittedName>
        <fullName evidence="17">Putative viral replication protein</fullName>
    </submittedName>
</protein>
<evidence type="ECO:0000313" key="18">
    <source>
        <dbReference type="Proteomes" id="UP000269145"/>
    </source>
</evidence>
<dbReference type="GO" id="GO:0046872">
    <property type="term" value="F:metal ion binding"/>
    <property type="evidence" value="ECO:0007669"/>
    <property type="project" value="UniProtKB-KW"/>
</dbReference>
<evidence type="ECO:0000256" key="14">
    <source>
        <dbReference type="ARBA" id="ARBA00023124"/>
    </source>
</evidence>
<evidence type="ECO:0000256" key="7">
    <source>
        <dbReference type="ARBA" id="ARBA00022722"/>
    </source>
</evidence>
<name>A0A385E3U7_9VIRU</name>
<keyword evidence="14" id="KW-0190">Covalent protein-DNA linkage</keyword>
<dbReference type="GO" id="GO:0004519">
    <property type="term" value="F:endonuclease activity"/>
    <property type="evidence" value="ECO:0007669"/>
    <property type="project" value="UniProtKB-KW"/>
</dbReference>
<evidence type="ECO:0000256" key="5">
    <source>
        <dbReference type="ARBA" id="ARBA00022695"/>
    </source>
</evidence>
<evidence type="ECO:0000256" key="8">
    <source>
        <dbReference type="ARBA" id="ARBA00022723"/>
    </source>
</evidence>
<accession>A0A385E3U7</accession>
<evidence type="ECO:0000256" key="6">
    <source>
        <dbReference type="ARBA" id="ARBA00022705"/>
    </source>
</evidence>
<keyword evidence="9" id="KW-0547">Nucleotide-binding</keyword>
<feature type="domain" description="CRESS-DNA virus Rep endonuclease" evidence="16">
    <location>
        <begin position="92"/>
        <end position="191"/>
    </location>
</feature>
<keyword evidence="7" id="KW-0540">Nuclease</keyword>
<evidence type="ECO:0000256" key="9">
    <source>
        <dbReference type="ARBA" id="ARBA00022741"/>
    </source>
</evidence>
<keyword evidence="8" id="KW-0479">Metal-binding</keyword>
<keyword evidence="3" id="KW-1048">Host nucleus</keyword>
<dbReference type="GO" id="GO:0003677">
    <property type="term" value="F:DNA binding"/>
    <property type="evidence" value="ECO:0007669"/>
    <property type="project" value="UniProtKB-KW"/>
</dbReference>
<keyword evidence="12" id="KW-0347">Helicase</keyword>
<dbReference type="GO" id="GO:0006260">
    <property type="term" value="P:DNA replication"/>
    <property type="evidence" value="ECO:0007669"/>
    <property type="project" value="UniProtKB-KW"/>
</dbReference>
<evidence type="ECO:0000256" key="1">
    <source>
        <dbReference type="ARBA" id="ARBA00001946"/>
    </source>
</evidence>
<keyword evidence="4" id="KW-0808">Transferase</keyword>
<dbReference type="GO" id="GO:0005524">
    <property type="term" value="F:ATP binding"/>
    <property type="evidence" value="ECO:0007669"/>
    <property type="project" value="UniProtKB-KW"/>
</dbReference>
<keyword evidence="18" id="KW-1185">Reference proteome</keyword>
<keyword evidence="10" id="KW-0255">Endonuclease</keyword>
<dbReference type="GO" id="GO:0016779">
    <property type="term" value="F:nucleotidyltransferase activity"/>
    <property type="evidence" value="ECO:0007669"/>
    <property type="project" value="UniProtKB-KW"/>
</dbReference>
<evidence type="ECO:0000256" key="12">
    <source>
        <dbReference type="ARBA" id="ARBA00022806"/>
    </source>
</evidence>
<reference evidence="17 18" key="1">
    <citation type="submission" date="2018-07" db="EMBL/GenBank/DDBJ databases">
        <title>Uncovering a Universe of Circular DNA Viruses in Animal Metagenomes.</title>
        <authorList>
            <person name="Tisza M."/>
            <person name="Buck C."/>
            <person name="Pastrana D."/>
            <person name="Welch N."/>
            <person name="Peretti A."/>
        </authorList>
    </citation>
    <scope>NUCLEOTIDE SEQUENCE [LARGE SCALE GENOMIC DNA]</scope>
    <source>
        <strain evidence="17">Ctch025</strain>
    </source>
</reference>
<comment type="subcellular location">
    <subcellularLocation>
        <location evidence="2">Host nucleus</location>
    </subcellularLocation>
</comment>